<feature type="compositionally biased region" description="Acidic residues" evidence="1">
    <location>
        <begin position="170"/>
        <end position="186"/>
    </location>
</feature>
<dbReference type="OrthoDB" id="2666400at2759"/>
<dbReference type="Proteomes" id="UP000054538">
    <property type="component" value="Unassembled WGS sequence"/>
</dbReference>
<dbReference type="HOGENOM" id="CLU_363730_0_0_1"/>
<feature type="region of interest" description="Disordered" evidence="1">
    <location>
        <begin position="167"/>
        <end position="228"/>
    </location>
</feature>
<proteinExistence type="predicted"/>
<dbReference type="EMBL" id="KN826987">
    <property type="protein sequence ID" value="KIK77438.1"/>
    <property type="molecule type" value="Genomic_DNA"/>
</dbReference>
<name>A0A0D0CQ33_9AGAM</name>
<accession>A0A0D0CQ33</accession>
<organism evidence="2 3">
    <name type="scientific">Paxillus rubicundulus Ve08.2h10</name>
    <dbReference type="NCBI Taxonomy" id="930991"/>
    <lineage>
        <taxon>Eukaryota</taxon>
        <taxon>Fungi</taxon>
        <taxon>Dikarya</taxon>
        <taxon>Basidiomycota</taxon>
        <taxon>Agaricomycotina</taxon>
        <taxon>Agaricomycetes</taxon>
        <taxon>Agaricomycetidae</taxon>
        <taxon>Boletales</taxon>
        <taxon>Paxilineae</taxon>
        <taxon>Paxillaceae</taxon>
        <taxon>Paxillus</taxon>
    </lineage>
</organism>
<reference evidence="2 3" key="1">
    <citation type="submission" date="2014-04" db="EMBL/GenBank/DDBJ databases">
        <authorList>
            <consortium name="DOE Joint Genome Institute"/>
            <person name="Kuo A."/>
            <person name="Kohler A."/>
            <person name="Jargeat P."/>
            <person name="Nagy L.G."/>
            <person name="Floudas D."/>
            <person name="Copeland A."/>
            <person name="Barry K.W."/>
            <person name="Cichocki N."/>
            <person name="Veneault-Fourrey C."/>
            <person name="LaButti K."/>
            <person name="Lindquist E.A."/>
            <person name="Lipzen A."/>
            <person name="Lundell T."/>
            <person name="Morin E."/>
            <person name="Murat C."/>
            <person name="Sun H."/>
            <person name="Tunlid A."/>
            <person name="Henrissat B."/>
            <person name="Grigoriev I.V."/>
            <person name="Hibbett D.S."/>
            <person name="Martin F."/>
            <person name="Nordberg H.P."/>
            <person name="Cantor M.N."/>
            <person name="Hua S.X."/>
        </authorList>
    </citation>
    <scope>NUCLEOTIDE SEQUENCE [LARGE SCALE GENOMIC DNA]</scope>
    <source>
        <strain evidence="2 3">Ve08.2h10</strain>
    </source>
</reference>
<feature type="compositionally biased region" description="Basic and acidic residues" evidence="1">
    <location>
        <begin position="714"/>
        <end position="723"/>
    </location>
</feature>
<feature type="region of interest" description="Disordered" evidence="1">
    <location>
        <begin position="38"/>
        <end position="60"/>
    </location>
</feature>
<dbReference type="AlphaFoldDB" id="A0A0D0CQ33"/>
<feature type="compositionally biased region" description="Polar residues" evidence="1">
    <location>
        <begin position="488"/>
        <end position="497"/>
    </location>
</feature>
<feature type="region of interest" description="Disordered" evidence="1">
    <location>
        <begin position="713"/>
        <end position="768"/>
    </location>
</feature>
<feature type="compositionally biased region" description="Low complexity" evidence="1">
    <location>
        <begin position="743"/>
        <end position="760"/>
    </location>
</feature>
<reference evidence="3" key="2">
    <citation type="submission" date="2015-01" db="EMBL/GenBank/DDBJ databases">
        <title>Evolutionary Origins and Diversification of the Mycorrhizal Mutualists.</title>
        <authorList>
            <consortium name="DOE Joint Genome Institute"/>
            <consortium name="Mycorrhizal Genomics Consortium"/>
            <person name="Kohler A."/>
            <person name="Kuo A."/>
            <person name="Nagy L.G."/>
            <person name="Floudas D."/>
            <person name="Copeland A."/>
            <person name="Barry K.W."/>
            <person name="Cichocki N."/>
            <person name="Veneault-Fourrey C."/>
            <person name="LaButti K."/>
            <person name="Lindquist E.A."/>
            <person name="Lipzen A."/>
            <person name="Lundell T."/>
            <person name="Morin E."/>
            <person name="Murat C."/>
            <person name="Riley R."/>
            <person name="Ohm R."/>
            <person name="Sun H."/>
            <person name="Tunlid A."/>
            <person name="Henrissat B."/>
            <person name="Grigoriev I.V."/>
            <person name="Hibbett D.S."/>
            <person name="Martin F."/>
        </authorList>
    </citation>
    <scope>NUCLEOTIDE SEQUENCE [LARGE SCALE GENOMIC DNA]</scope>
    <source>
        <strain evidence="3">Ve08.2h10</strain>
    </source>
</reference>
<feature type="region of interest" description="Disordered" evidence="1">
    <location>
        <begin position="460"/>
        <end position="497"/>
    </location>
</feature>
<gene>
    <name evidence="2" type="ORF">PAXRUDRAFT_17497</name>
</gene>
<sequence length="768" mass="85296">MKRFKIKGTSRILYQAESLQQLRESKISMDDLIKVKGTIEGSDDGTGNHEEPPNPSQLTAEDMDKLPYVSQIPLHTCHAEHENEEPQDPSQLPLHTHNGEDEVSLNPFRDSSLPQSDDNDEGGESEAAALLNLDQEDEDDTSRQTPQLIRGALHPHWVCSMLAGQLTEGTDGENEGSNDNQSDWEADDRAHKERAKNKHAQLGGSPPSAFGTEASNGGGSDAPTSHKGKAVACPCAKIEDNHCHGRIHGEGMQKAVEIGEHTVAEADKIAKEYSKQCSTILKLAGLSGSSTQSTSDWNCYQVWYASKHPKDEDVDATTYRQQMKAHFNEHKDKEQFPEIWEDVHKHALLCLADTTDLKPAQVHNLIMKCKMWETTQNILIVGAILYTGPGEAGCHASGVLSGSDILIKLAKEKKYDTEQFIDYLTTMANQSSCRHSDPPTSEPLRYSAPLHHYSAHSVNTGLNSDKGATYKLKPTSTPPPTTPDSLEDSASQQSGQWGSNLRLRCRQWGEATNAPLPNLSAAANPCEEYLLCGDWETPQDRYCHILPLIISEKHAVSIPTNQKANFSWTHTLDIMWKHQVWVVDWPAKVVPLGPGFSANGKGVTSEMLDAICMPLLKGQMDKVHYRHKELCLIRKTVTKGKGKAKGKGKEKEKEISDIPILDTEFEIVPWSDEHKRWADKQDLKMLHIPLVIDTDGTTLQYLRDSADLLSTLPKDFKMPDDPHSPSVDQSPPTPIHHCHPRHYSPSLSPSPSRSRPSTSREQNIVDRH</sequence>
<evidence type="ECO:0000313" key="3">
    <source>
        <dbReference type="Proteomes" id="UP000054538"/>
    </source>
</evidence>
<protein>
    <submittedName>
        <fullName evidence="2">Uncharacterized protein</fullName>
    </submittedName>
</protein>
<evidence type="ECO:0000256" key="1">
    <source>
        <dbReference type="SAM" id="MobiDB-lite"/>
    </source>
</evidence>
<dbReference type="InParanoid" id="A0A0D0CQ33"/>
<feature type="region of interest" description="Disordered" evidence="1">
    <location>
        <begin position="80"/>
        <end position="124"/>
    </location>
</feature>
<evidence type="ECO:0000313" key="2">
    <source>
        <dbReference type="EMBL" id="KIK77438.1"/>
    </source>
</evidence>
<keyword evidence="3" id="KW-1185">Reference proteome</keyword>